<dbReference type="Pfam" id="PF05524">
    <property type="entry name" value="PEP-utilisers_N"/>
    <property type="match status" value="1"/>
</dbReference>
<evidence type="ECO:0000256" key="12">
    <source>
        <dbReference type="ARBA" id="ARBA00022777"/>
    </source>
</evidence>
<evidence type="ECO:0000256" key="3">
    <source>
        <dbReference type="ARBA" id="ARBA00004496"/>
    </source>
</evidence>
<dbReference type="PANTHER" id="PTHR46244">
    <property type="entry name" value="PHOSPHOENOLPYRUVATE-PROTEIN PHOSPHOTRANSFERASE"/>
    <property type="match status" value="1"/>
</dbReference>
<dbReference type="PANTHER" id="PTHR46244:SF6">
    <property type="entry name" value="PHOSPHOENOLPYRUVATE-PROTEIN PHOSPHOTRANSFERASE"/>
    <property type="match status" value="1"/>
</dbReference>
<evidence type="ECO:0000256" key="6">
    <source>
        <dbReference type="ARBA" id="ARBA00022448"/>
    </source>
</evidence>
<keyword evidence="10" id="KW-0598">Phosphotransferase system</keyword>
<comment type="catalytic activity">
    <reaction evidence="1">
        <text>L-histidyl-[protein] + phosphoenolpyruvate = N(pros)-phospho-L-histidyl-[protein] + pyruvate</text>
        <dbReference type="Rhea" id="RHEA:23880"/>
        <dbReference type="Rhea" id="RHEA-COMP:9745"/>
        <dbReference type="Rhea" id="RHEA-COMP:9746"/>
        <dbReference type="ChEBI" id="CHEBI:15361"/>
        <dbReference type="ChEBI" id="CHEBI:29979"/>
        <dbReference type="ChEBI" id="CHEBI:58702"/>
        <dbReference type="ChEBI" id="CHEBI:64837"/>
        <dbReference type="EC" id="2.7.3.9"/>
    </reaction>
</comment>
<comment type="cofactor">
    <cofactor evidence="2">
        <name>Mg(2+)</name>
        <dbReference type="ChEBI" id="CHEBI:18420"/>
    </cofactor>
</comment>
<keyword evidence="11" id="KW-0479">Metal-binding</keyword>
<dbReference type="SUPFAM" id="SSF51621">
    <property type="entry name" value="Phosphoenolpyruvate/pyruvate domain"/>
    <property type="match status" value="1"/>
</dbReference>
<dbReference type="Gene3D" id="3.50.30.10">
    <property type="entry name" value="Phosphohistidine domain"/>
    <property type="match status" value="1"/>
</dbReference>
<dbReference type="SUPFAM" id="SSF52009">
    <property type="entry name" value="Phosphohistidine domain"/>
    <property type="match status" value="1"/>
</dbReference>
<dbReference type="SUPFAM" id="SSF55781">
    <property type="entry name" value="GAF domain-like"/>
    <property type="match status" value="1"/>
</dbReference>
<accession>A0ABW3J6Y8</accession>
<dbReference type="InterPro" id="IPR036637">
    <property type="entry name" value="Phosphohistidine_dom_sf"/>
</dbReference>
<dbReference type="Gene3D" id="3.30.450.40">
    <property type="match status" value="1"/>
</dbReference>
<evidence type="ECO:0000256" key="8">
    <source>
        <dbReference type="ARBA" id="ARBA00022597"/>
    </source>
</evidence>
<evidence type="ECO:0000256" key="10">
    <source>
        <dbReference type="ARBA" id="ARBA00022683"/>
    </source>
</evidence>
<dbReference type="InterPro" id="IPR008279">
    <property type="entry name" value="PEP-util_enz_mobile_dom"/>
</dbReference>
<dbReference type="EMBL" id="JBHTJO010000001">
    <property type="protein sequence ID" value="MFD0986198.1"/>
    <property type="molecule type" value="Genomic_DNA"/>
</dbReference>
<evidence type="ECO:0000313" key="16">
    <source>
        <dbReference type="Proteomes" id="UP001597102"/>
    </source>
</evidence>
<dbReference type="InterPro" id="IPR006318">
    <property type="entry name" value="PTS_EI-like"/>
</dbReference>
<dbReference type="Pfam" id="PF00391">
    <property type="entry name" value="PEP-utilizers"/>
    <property type="match status" value="1"/>
</dbReference>
<dbReference type="GO" id="GO:0008965">
    <property type="term" value="F:phosphoenolpyruvate-protein phosphotransferase activity"/>
    <property type="evidence" value="ECO:0007669"/>
    <property type="project" value="UniProtKB-EC"/>
</dbReference>
<evidence type="ECO:0000256" key="13">
    <source>
        <dbReference type="ARBA" id="ARBA00022842"/>
    </source>
</evidence>
<feature type="domain" description="GAF" evidence="14">
    <location>
        <begin position="24"/>
        <end position="170"/>
    </location>
</feature>
<dbReference type="InterPro" id="IPR029016">
    <property type="entry name" value="GAF-like_dom_sf"/>
</dbReference>
<dbReference type="Gene3D" id="3.20.20.60">
    <property type="entry name" value="Phosphoenolpyruvate-binding domains"/>
    <property type="match status" value="1"/>
</dbReference>
<keyword evidence="9 15" id="KW-0808">Transferase</keyword>
<dbReference type="RefSeq" id="WP_379085868.1">
    <property type="nucleotide sequence ID" value="NZ_JBHTJO010000001.1"/>
</dbReference>
<keyword evidence="13" id="KW-0460">Magnesium</keyword>
<dbReference type="InterPro" id="IPR040442">
    <property type="entry name" value="Pyrv_kinase-like_dom_sf"/>
</dbReference>
<protein>
    <recommendedName>
        <fullName evidence="5">phosphoenolpyruvate--protein phosphotransferase</fullName>
        <ecNumber evidence="5">2.7.3.9</ecNumber>
    </recommendedName>
</protein>
<dbReference type="InterPro" id="IPR000121">
    <property type="entry name" value="PEP_util_C"/>
</dbReference>
<dbReference type="SUPFAM" id="SSF47831">
    <property type="entry name" value="Enzyme I of the PEP:sugar phosphotransferase system HPr-binding (sub)domain"/>
    <property type="match status" value="1"/>
</dbReference>
<evidence type="ECO:0000259" key="14">
    <source>
        <dbReference type="SMART" id="SM00065"/>
    </source>
</evidence>
<reference evidence="16" key="1">
    <citation type="journal article" date="2019" name="Int. J. Syst. Evol. Microbiol.">
        <title>The Global Catalogue of Microorganisms (GCM) 10K type strain sequencing project: providing services to taxonomists for standard genome sequencing and annotation.</title>
        <authorList>
            <consortium name="The Broad Institute Genomics Platform"/>
            <consortium name="The Broad Institute Genome Sequencing Center for Infectious Disease"/>
            <person name="Wu L."/>
            <person name="Ma J."/>
        </authorList>
    </citation>
    <scope>NUCLEOTIDE SEQUENCE [LARGE SCALE GENOMIC DNA]</scope>
    <source>
        <strain evidence="16">CCUG 61697</strain>
    </source>
</reference>
<comment type="similarity">
    <text evidence="4">Belongs to the PEP-utilizing enzyme family.</text>
</comment>
<dbReference type="SMART" id="SM00065">
    <property type="entry name" value="GAF"/>
    <property type="match status" value="1"/>
</dbReference>
<name>A0ABW3J6Y8_9HYPH</name>
<evidence type="ECO:0000256" key="2">
    <source>
        <dbReference type="ARBA" id="ARBA00001946"/>
    </source>
</evidence>
<keyword evidence="16" id="KW-1185">Reference proteome</keyword>
<dbReference type="NCBIfam" id="TIGR01417">
    <property type="entry name" value="PTS_I_fam"/>
    <property type="match status" value="1"/>
</dbReference>
<evidence type="ECO:0000256" key="5">
    <source>
        <dbReference type="ARBA" id="ARBA00012232"/>
    </source>
</evidence>
<dbReference type="Gene3D" id="1.10.274.10">
    <property type="entry name" value="PtsI, HPr-binding domain"/>
    <property type="match status" value="1"/>
</dbReference>
<evidence type="ECO:0000256" key="4">
    <source>
        <dbReference type="ARBA" id="ARBA00007837"/>
    </source>
</evidence>
<dbReference type="Proteomes" id="UP001597102">
    <property type="component" value="Unassembled WGS sequence"/>
</dbReference>
<sequence>MVLSVSAPRQLLRRLREVMAEHESAQARLDKVVVLIASNMVAEVCSLYLRRRDDSLELVATEGLEERAVHSTHLKRGEGLVGLIAQEAEAMQFPDAQSHPAYSYRPETGEEIYHSFVGVPILRGGHAIGVLTVQNRTHRQYTDEEVEALQTTAMVLAEMLASSGMLTNDDVGAGERDDALRYGVLPLSEGVALGHVVLHEPPVLVTKLIAEDVELEQRRLDQAIDDLTGMIDAMLERGDMARAGEHREVLEAFRMFAADRGWRRRLEEALHTGLTAEAAVQRVRNDTRARMLRQTDAHSRDRLHDIDDLSNRLLRLLSGGTGTAASGNLPHDTILIARNMGPAELLDYDREKLRGLVLVEGGSGSHVAIVARALGIAAVSQAKGILESVEAGDAAIVDADGGELHIRPTQEVVQAYSDKVRFRARRQAQYAALRSVPAVTLDEVKISLNINAGLLFDLPHLEESGADGIGLFRTELQFMISSTFPRLDQQTRMYKAIFDAAGGKPVVFRTLDVGGDKVLPYFQAVKEENPALGWRAIRMALDRPALFRTQIRALLRGAAGRELRILLPMIADVAELTEAKALIHKELGILKRHGKQEPSKLLIGAMVEVPALLWQLDEVMPLVDFVSVGSNDLLQFMFAADRSNEKVAGRFDNLNKAALRALRFIVLAGKRHDVPITLCGEMAGRPLEAMALIGLGFRSISMAPASVGPVKAMILSLDVGETAEKLLTLLDEDSGDLRDQLKAFAVEKGVQV</sequence>
<proteinExistence type="inferred from homology"/>
<dbReference type="Pfam" id="PF02896">
    <property type="entry name" value="PEP-utilizers_C"/>
    <property type="match status" value="1"/>
</dbReference>
<keyword evidence="12" id="KW-0418">Kinase</keyword>
<dbReference type="InterPro" id="IPR003018">
    <property type="entry name" value="GAF"/>
</dbReference>
<keyword evidence="7" id="KW-0963">Cytoplasm</keyword>
<dbReference type="Pfam" id="PF01590">
    <property type="entry name" value="GAF"/>
    <property type="match status" value="1"/>
</dbReference>
<evidence type="ECO:0000256" key="1">
    <source>
        <dbReference type="ARBA" id="ARBA00000683"/>
    </source>
</evidence>
<organism evidence="15 16">
    <name type="scientific">Methyloligella solikamskensis</name>
    <dbReference type="NCBI Taxonomy" id="1177756"/>
    <lineage>
        <taxon>Bacteria</taxon>
        <taxon>Pseudomonadati</taxon>
        <taxon>Pseudomonadota</taxon>
        <taxon>Alphaproteobacteria</taxon>
        <taxon>Hyphomicrobiales</taxon>
        <taxon>Hyphomicrobiaceae</taxon>
        <taxon>Methyloligella</taxon>
    </lineage>
</organism>
<comment type="subcellular location">
    <subcellularLocation>
        <location evidence="3">Cytoplasm</location>
    </subcellularLocation>
</comment>
<dbReference type="InterPro" id="IPR036618">
    <property type="entry name" value="PtsI_HPr-bd_sf"/>
</dbReference>
<comment type="caution">
    <text evidence="15">The sequence shown here is derived from an EMBL/GenBank/DDBJ whole genome shotgun (WGS) entry which is preliminary data.</text>
</comment>
<evidence type="ECO:0000256" key="11">
    <source>
        <dbReference type="ARBA" id="ARBA00022723"/>
    </source>
</evidence>
<dbReference type="EC" id="2.7.3.9" evidence="5"/>
<evidence type="ECO:0000256" key="9">
    <source>
        <dbReference type="ARBA" id="ARBA00022679"/>
    </source>
</evidence>
<dbReference type="InterPro" id="IPR050499">
    <property type="entry name" value="PEP-utilizing_PTS_enzyme"/>
</dbReference>
<dbReference type="InterPro" id="IPR015813">
    <property type="entry name" value="Pyrv/PenolPyrv_kinase-like_dom"/>
</dbReference>
<gene>
    <name evidence="15" type="primary">ptsP</name>
    <name evidence="15" type="ORF">ACFQ2F_03695</name>
</gene>
<dbReference type="InterPro" id="IPR008731">
    <property type="entry name" value="PTS_EIN"/>
</dbReference>
<keyword evidence="8" id="KW-0762">Sugar transport</keyword>
<evidence type="ECO:0000313" key="15">
    <source>
        <dbReference type="EMBL" id="MFD0986198.1"/>
    </source>
</evidence>
<evidence type="ECO:0000256" key="7">
    <source>
        <dbReference type="ARBA" id="ARBA00022490"/>
    </source>
</evidence>
<dbReference type="PRINTS" id="PR01736">
    <property type="entry name" value="PHPHTRNFRASE"/>
</dbReference>
<keyword evidence="6" id="KW-0813">Transport</keyword>